<dbReference type="InterPro" id="IPR000719">
    <property type="entry name" value="Prot_kinase_dom"/>
</dbReference>
<proteinExistence type="inferred from homology"/>
<dbReference type="SMART" id="SM00220">
    <property type="entry name" value="S_TKc"/>
    <property type="match status" value="1"/>
</dbReference>
<dbReference type="InterPro" id="IPR019775">
    <property type="entry name" value="WD40_repeat_CS"/>
</dbReference>
<dbReference type="Pfam" id="PF14847">
    <property type="entry name" value="Ras_bdg_2"/>
    <property type="match status" value="1"/>
</dbReference>
<protein>
    <submittedName>
        <fullName evidence="14">819_t:CDS:1</fullName>
    </submittedName>
</protein>
<keyword evidence="2 8" id="KW-0853">WD repeat</keyword>
<evidence type="ECO:0000259" key="11">
    <source>
        <dbReference type="PROSITE" id="PS50011"/>
    </source>
</evidence>
<dbReference type="SMART" id="SM01304">
    <property type="entry name" value="Ras_bdg_2"/>
    <property type="match status" value="1"/>
</dbReference>
<dbReference type="Pfam" id="PF07647">
    <property type="entry name" value="SAM_2"/>
    <property type="match status" value="1"/>
</dbReference>
<evidence type="ECO:0000256" key="5">
    <source>
        <dbReference type="ARBA" id="ARBA00022741"/>
    </source>
</evidence>
<dbReference type="InterPro" id="IPR011009">
    <property type="entry name" value="Kinase-like_dom_sf"/>
</dbReference>
<dbReference type="PROSITE" id="PS50105">
    <property type="entry name" value="SAM_DOMAIN"/>
    <property type="match status" value="1"/>
</dbReference>
<feature type="domain" description="SAM" evidence="12">
    <location>
        <begin position="22"/>
        <end position="85"/>
    </location>
</feature>
<dbReference type="PROSITE" id="PS50011">
    <property type="entry name" value="PROTEIN_KINASE_DOM"/>
    <property type="match status" value="1"/>
</dbReference>
<feature type="region of interest" description="Disordered" evidence="10">
    <location>
        <begin position="112"/>
        <end position="158"/>
    </location>
</feature>
<dbReference type="InterPro" id="IPR036322">
    <property type="entry name" value="WD40_repeat_dom_sf"/>
</dbReference>
<dbReference type="GO" id="GO:0007165">
    <property type="term" value="P:signal transduction"/>
    <property type="evidence" value="ECO:0007669"/>
    <property type="project" value="InterPro"/>
</dbReference>
<dbReference type="InterPro" id="IPR001680">
    <property type="entry name" value="WD40_rpt"/>
</dbReference>
<evidence type="ECO:0000256" key="4">
    <source>
        <dbReference type="ARBA" id="ARBA00022737"/>
    </source>
</evidence>
<evidence type="ECO:0000256" key="9">
    <source>
        <dbReference type="PROSITE-ProRule" id="PRU10141"/>
    </source>
</evidence>
<dbReference type="PROSITE" id="PS00108">
    <property type="entry name" value="PROTEIN_KINASE_ST"/>
    <property type="match status" value="1"/>
</dbReference>
<sequence>MDSTPQSPIVDCRFTFESVRNWKYDQVACWLQENNFREYQKIFSENDINGDVLLELDHEILKELRIRSIGERVRILLAVKTLLKCCVGNTAPYAHPIKYYLPKDLNSPDSDRFPVSLSRSSSKASTISRSNSTSSRKNHEYPLRSPQHTKQHHEVSNSLESVKQRVIKVIGEDGAMRTIYINNVTDAKSILAKVLQKFNINDDVEKYSLFTTLSDSGSARSLSDEELVKICRSSDKPERDRLILRKKHVHMSFEQLKRRNRDKKLENFFGEKPPSSQVGISQKNLRNFFGQRPPSELISLNLTEYFPGHNSEELERSCRNSVRRASRLSSASKFSRRKSKRMSYLYDDEKANTFLSPMDYSETAIGALIGMGSFSSVYLGLNAITGELMAVKQVELPTGQSANEERKKSMLDALQREITLLKDLHHENIVQYLGGSVATMLNNYGPLEETLVRSFNRQILQGLNYLHEKDIIHRDIKGANILVDNKGGVKISDFGISKKVEDRSVFWMAPEVVKQTPYTSKADIWSLGCLIVEMFTGDHPFPEFNQMQAMFRIGSQSCSPEIPEVVSNEAKEFLRKTFEFMLLQQISSGKSNGFVQSFHTAYWENSRYIVYGSGNKLVIYNGLSELIQTIDASEFLKGSPNQDKIFSTEISEFDGKIAITIGTNVLIFKPIQNKHMKVQWSLLKILEHNYPTFCTSWSLINGQLLVGGGAIVLWEQDKSGEDNHNKWTKIWEQRVASNIIHAEISPDSTLFATVGEYDRFVKIWCCPQGDYKNWKSKFHYLPHPRSVTNLSWRKGPIEQINSQGSNILLTVCKDGICRIWAATNPEEPHNLYICTVVDPEQSLVTLPSSEEERICHGDPDCYSPIHWIHPREFLISLKLAIDSFDSEKEQTQIGAGLKKLKDLANDTPDLLYQIQKDGSMVIWGIRNVYCRPRRIPKVLVLLRASQALPPSNAEYFHGSTFVFHDNTSSDFKSTSVELTILAQSPQGRINKYSTRLVEVFENLSPLQLKYSWSGHRDHVKTIIKSPGTDCFVSLTNDGKEAILWDITKPDISQLVEQIGPKIIEKAPVYVDSQIKLACVLSDGISLQFKFISYSFKNCDNFHKTVVFDDYDASYELLLLFAYQHKTTTTSFPTYVVGISSKKNTVFCWTFSYGEGHTGPIINFVSKTCLPIDSQVTMAISVEQWAGSNIRRYPSENLSPPILLTYSDEGYIRYWQANMKYNSDDPNNDKVLWMEEVVFDIGEKKDTVLIKCGPQGKAAENGYELTIWECITKRLPPAKDFIEGFSEKIVDIDWLFTSNAEIVLAVSTSQKIYIYTQLRKHHVSERGSWIMFSEIDKPCNVALPISAISWGSGGSLIVANCNQFRCYNKWLTEESNKKVSSITGIIQKDPTLFHVVDHLNGPLPHHHPTLLLQHILWGKMDLVKQILAHLYKFLKILIGSNKPIKRLLPLPFDKLFQAQDETPKPSTKTRRYSSLFGEDSDEEGSQETLLEFTEETANFLSEQLKVISLPDLSHVEQAQLLALIDTINQVEHQKRSLDENGVRYVLFMRRYHYLNRYKLSSGIRTPGLNYRDMNWALHSDSQDLLIEYSIQASGGKFLWKDARIHGIFLWLRSNESVRQQIENVARNHYMSKEERDPTDCSLFYMALRKKKLLLGLWRTANAHKEQTLMLKFLVNDFTEPRWKTAALKNAYALLGKQRYEYAAAFFLLGDRLKDAVNVCLKHLDDFQLAIAIARVYEGEEGPVLKSIYEDHVIPLAIRTGDRWLASLAFWSLNQRDKAVKAIMVPLETLCDHKIESTPLTTDSPDAALIVLYKQLKDKSIQTLRGAAEISFEKEYFFVLRSIFAYDRMGCPLLALYLVQTWTFSPQSDPERPDHILKSRRRTTIFDIPLAASDDVISKGVVNFDTWSWDAPISPVSPISVKQITDKAEDIFSDEPSPMVSPITPKRISFTDTTFKDSSDDNNVWGWDSPRHYQKVNSFKAKKTDIFAEKISKNDIEKDSENITLLDDIDFYDYKVSLVKRLCQQLLDAVMTFQEEPELFEQNTYYNDYVSRVEQGLATICENVKVPMADIKELLISYPLYNEIYQINHLEFYQNNTKLISGDAEGIIIIWDMNTMRPTLQFKAHNEGILRCMFLNNKLISHGRDNLLKLWKIDRNSLNDDKRFITEEKIVEIKDDDDEPKLEKCLSVNSLNFCKFDYCFKGDNDQDILIALPSSKGSAAIDVWNLSNQQRILGFDGKQETEGYCMAIKFFQHPTNKSEYLILSAYENGGVILWSFSSNKSNDDDVNEELFSERLWSVKQHKETVLALDVSKNRKFAISTAGDKKIVKYNFNENFEKEPLINSITIKSAGIADIKIRSDSKIFATAGWDSKIRVFSSKTMKPLAILSYHKESVYSLAFAHVFSQEDNNNTSIENEIDESVLNHFLVGGGKDRRVTLWEIY</sequence>
<dbReference type="GO" id="GO:0005524">
    <property type="term" value="F:ATP binding"/>
    <property type="evidence" value="ECO:0007669"/>
    <property type="project" value="UniProtKB-UniRule"/>
</dbReference>
<evidence type="ECO:0000256" key="1">
    <source>
        <dbReference type="ARBA" id="ARBA00006529"/>
    </source>
</evidence>
<dbReference type="GO" id="GO:0043291">
    <property type="term" value="C:RAVE complex"/>
    <property type="evidence" value="ECO:0007669"/>
    <property type="project" value="TreeGrafter"/>
</dbReference>
<keyword evidence="3" id="KW-0808">Transferase</keyword>
<evidence type="ECO:0000256" key="7">
    <source>
        <dbReference type="ARBA" id="ARBA00022840"/>
    </source>
</evidence>
<evidence type="ECO:0000256" key="3">
    <source>
        <dbReference type="ARBA" id="ARBA00022679"/>
    </source>
</evidence>
<organism evidence="14 15">
    <name type="scientific">Funneliformis caledonium</name>
    <dbReference type="NCBI Taxonomy" id="1117310"/>
    <lineage>
        <taxon>Eukaryota</taxon>
        <taxon>Fungi</taxon>
        <taxon>Fungi incertae sedis</taxon>
        <taxon>Mucoromycota</taxon>
        <taxon>Glomeromycotina</taxon>
        <taxon>Glomeromycetes</taxon>
        <taxon>Glomerales</taxon>
        <taxon>Glomeraceae</taxon>
        <taxon>Funneliformis</taxon>
    </lineage>
</organism>
<dbReference type="InterPro" id="IPR015943">
    <property type="entry name" value="WD40/YVTN_repeat-like_dom_sf"/>
</dbReference>
<dbReference type="PROSITE" id="PS00107">
    <property type="entry name" value="PROTEIN_KINASE_ATP"/>
    <property type="match status" value="1"/>
</dbReference>
<dbReference type="PROSITE" id="PS50082">
    <property type="entry name" value="WD_REPEATS_2"/>
    <property type="match status" value="1"/>
</dbReference>
<dbReference type="InterPro" id="IPR052208">
    <property type="entry name" value="DmX-like/RAVE_component"/>
</dbReference>
<keyword evidence="15" id="KW-1185">Reference proteome</keyword>
<reference evidence="14" key="1">
    <citation type="submission" date="2021-06" db="EMBL/GenBank/DDBJ databases">
        <authorList>
            <person name="Kallberg Y."/>
            <person name="Tangrot J."/>
            <person name="Rosling A."/>
        </authorList>
    </citation>
    <scope>NUCLEOTIDE SEQUENCE</scope>
    <source>
        <strain evidence="14">UK204</strain>
    </source>
</reference>
<evidence type="ECO:0000313" key="14">
    <source>
        <dbReference type="EMBL" id="CAG8456822.1"/>
    </source>
</evidence>
<dbReference type="Gene3D" id="3.10.20.90">
    <property type="entry name" value="Phosphatidylinositol 3-kinase Catalytic Subunit, Chain A, domain 1"/>
    <property type="match status" value="1"/>
</dbReference>
<dbReference type="Proteomes" id="UP000789570">
    <property type="component" value="Unassembled WGS sequence"/>
</dbReference>
<evidence type="ECO:0000256" key="2">
    <source>
        <dbReference type="ARBA" id="ARBA00022574"/>
    </source>
</evidence>
<evidence type="ECO:0000256" key="6">
    <source>
        <dbReference type="ARBA" id="ARBA00022777"/>
    </source>
</evidence>
<dbReference type="GO" id="GO:0004672">
    <property type="term" value="F:protein kinase activity"/>
    <property type="evidence" value="ECO:0007669"/>
    <property type="project" value="InterPro"/>
</dbReference>
<dbReference type="SUPFAM" id="SSF54236">
    <property type="entry name" value="Ubiquitin-like"/>
    <property type="match status" value="1"/>
</dbReference>
<evidence type="ECO:0000259" key="13">
    <source>
        <dbReference type="PROSITE" id="PS50200"/>
    </source>
</evidence>
<dbReference type="InterPro" id="IPR029458">
    <property type="entry name" value="Ras-bd_By2"/>
</dbReference>
<dbReference type="InterPro" id="IPR029071">
    <property type="entry name" value="Ubiquitin-like_domsf"/>
</dbReference>
<comment type="caution">
    <text evidence="14">The sequence shown here is derived from an EMBL/GenBank/DDBJ whole genome shotgun (WGS) entry which is preliminary data.</text>
</comment>
<evidence type="ECO:0000256" key="10">
    <source>
        <dbReference type="SAM" id="MobiDB-lite"/>
    </source>
</evidence>
<evidence type="ECO:0000313" key="15">
    <source>
        <dbReference type="Proteomes" id="UP000789570"/>
    </source>
</evidence>
<evidence type="ECO:0000259" key="12">
    <source>
        <dbReference type="PROSITE" id="PS50105"/>
    </source>
</evidence>
<dbReference type="SUPFAM" id="SSF56112">
    <property type="entry name" value="Protein kinase-like (PK-like)"/>
    <property type="match status" value="1"/>
</dbReference>
<dbReference type="GO" id="GO:0007035">
    <property type="term" value="P:vacuolar acidification"/>
    <property type="evidence" value="ECO:0007669"/>
    <property type="project" value="TreeGrafter"/>
</dbReference>
<dbReference type="EMBL" id="CAJVPQ010000203">
    <property type="protein sequence ID" value="CAG8456822.1"/>
    <property type="molecule type" value="Genomic_DNA"/>
</dbReference>
<keyword evidence="6" id="KW-0418">Kinase</keyword>
<evidence type="ECO:0000256" key="8">
    <source>
        <dbReference type="PROSITE-ProRule" id="PRU00221"/>
    </source>
</evidence>
<dbReference type="OrthoDB" id="342131at2759"/>
<dbReference type="SUPFAM" id="SSF50978">
    <property type="entry name" value="WD40 repeat-like"/>
    <property type="match status" value="2"/>
</dbReference>
<keyword evidence="7 9" id="KW-0067">ATP-binding</keyword>
<feature type="repeat" description="WD" evidence="8">
    <location>
        <begin position="2078"/>
        <end position="2119"/>
    </location>
</feature>
<dbReference type="Gene3D" id="1.10.150.50">
    <property type="entry name" value="Transcription Factor, Ets-1"/>
    <property type="match status" value="1"/>
</dbReference>
<dbReference type="InterPro" id="IPR022033">
    <property type="entry name" value="Rav1p_C"/>
</dbReference>
<feature type="region of interest" description="Disordered" evidence="10">
    <location>
        <begin position="1458"/>
        <end position="1484"/>
    </location>
</feature>
<dbReference type="Gene3D" id="1.10.510.10">
    <property type="entry name" value="Transferase(Phosphotransferase) domain 1"/>
    <property type="match status" value="1"/>
</dbReference>
<name>A0A9N8VJ38_9GLOM</name>
<dbReference type="Pfam" id="PF00069">
    <property type="entry name" value="Pkinase"/>
    <property type="match status" value="2"/>
</dbReference>
<comment type="similarity">
    <text evidence="1">Belongs to the protein kinase superfamily. STE Ser/Thr protein kinase family. MAP kinase kinase kinase subfamily.</text>
</comment>
<gene>
    <name evidence="14" type="ORF">FCALED_LOCUS1542</name>
</gene>
<dbReference type="InterPro" id="IPR008271">
    <property type="entry name" value="Ser/Thr_kinase_AS"/>
</dbReference>
<dbReference type="InterPro" id="IPR017441">
    <property type="entry name" value="Protein_kinase_ATP_BS"/>
</dbReference>
<accession>A0A9N8VJ38</accession>
<feature type="binding site" evidence="9">
    <location>
        <position position="392"/>
    </location>
    <ligand>
        <name>ATP</name>
        <dbReference type="ChEBI" id="CHEBI:30616"/>
    </ligand>
</feature>
<dbReference type="PANTHER" id="PTHR13950">
    <property type="entry name" value="RABCONNECTIN-RELATED"/>
    <property type="match status" value="1"/>
</dbReference>
<dbReference type="PROSITE" id="PS00678">
    <property type="entry name" value="WD_REPEATS_1"/>
    <property type="match status" value="1"/>
</dbReference>
<dbReference type="PANTHER" id="PTHR13950:SF9">
    <property type="entry name" value="RABCONNECTIN-3A"/>
    <property type="match status" value="1"/>
</dbReference>
<feature type="compositionally biased region" description="Low complexity" evidence="10">
    <location>
        <begin position="116"/>
        <end position="135"/>
    </location>
</feature>
<dbReference type="Pfam" id="PF12234">
    <property type="entry name" value="Rav1p_C"/>
    <property type="match status" value="1"/>
</dbReference>
<dbReference type="CDD" id="cd17043">
    <property type="entry name" value="RA"/>
    <property type="match status" value="1"/>
</dbReference>
<dbReference type="Gene3D" id="2.130.10.10">
    <property type="entry name" value="YVTN repeat-like/Quinoprotein amine dehydrogenase"/>
    <property type="match status" value="3"/>
</dbReference>
<dbReference type="InterPro" id="IPR000159">
    <property type="entry name" value="RA_dom"/>
</dbReference>
<dbReference type="InterPro" id="IPR001660">
    <property type="entry name" value="SAM"/>
</dbReference>
<keyword evidence="5 9" id="KW-0547">Nucleotide-binding</keyword>
<feature type="domain" description="Ras-associating" evidence="13">
    <location>
        <begin position="163"/>
        <end position="249"/>
    </location>
</feature>
<feature type="domain" description="Protein kinase" evidence="11">
    <location>
        <begin position="363"/>
        <end position="602"/>
    </location>
</feature>
<keyword evidence="4" id="KW-0677">Repeat</keyword>
<dbReference type="SMART" id="SM00320">
    <property type="entry name" value="WD40"/>
    <property type="match status" value="10"/>
</dbReference>
<dbReference type="SMART" id="SM00454">
    <property type="entry name" value="SAM"/>
    <property type="match status" value="1"/>
</dbReference>
<dbReference type="PROSITE" id="PS50200">
    <property type="entry name" value="RA"/>
    <property type="match status" value="1"/>
</dbReference>
<dbReference type="SUPFAM" id="SSF47769">
    <property type="entry name" value="SAM/Pointed domain"/>
    <property type="match status" value="1"/>
</dbReference>
<dbReference type="InterPro" id="IPR013761">
    <property type="entry name" value="SAM/pointed_sf"/>
</dbReference>
<dbReference type="Gene3D" id="3.30.200.20">
    <property type="entry name" value="Phosphorylase Kinase, domain 1"/>
    <property type="match status" value="1"/>
</dbReference>